<dbReference type="InterPro" id="IPR036182">
    <property type="entry name" value="PCuAC_sf"/>
</dbReference>
<gene>
    <name evidence="3" type="ordered locus">AMIS_77600</name>
</gene>
<evidence type="ECO:0000256" key="2">
    <source>
        <dbReference type="SAM" id="SignalP"/>
    </source>
</evidence>
<evidence type="ECO:0000256" key="1">
    <source>
        <dbReference type="SAM" id="MobiDB-lite"/>
    </source>
</evidence>
<feature type="chain" id="PRO_5039024490" description="Copper chaperone PCu(A)C" evidence="2">
    <location>
        <begin position="26"/>
        <end position="256"/>
    </location>
</feature>
<accession>I0HIZ3</accession>
<evidence type="ECO:0000313" key="4">
    <source>
        <dbReference type="Proteomes" id="UP000007882"/>
    </source>
</evidence>
<evidence type="ECO:0000313" key="3">
    <source>
        <dbReference type="EMBL" id="BAL92980.1"/>
    </source>
</evidence>
<dbReference type="Proteomes" id="UP000007882">
    <property type="component" value="Chromosome"/>
</dbReference>
<keyword evidence="2" id="KW-0732">Signal</keyword>
<name>I0HIZ3_ACTM4</name>
<proteinExistence type="predicted"/>
<feature type="region of interest" description="Disordered" evidence="1">
    <location>
        <begin position="114"/>
        <end position="169"/>
    </location>
</feature>
<keyword evidence="4" id="KW-1185">Reference proteome</keyword>
<feature type="region of interest" description="Disordered" evidence="1">
    <location>
        <begin position="227"/>
        <end position="256"/>
    </location>
</feature>
<dbReference type="Gene3D" id="2.60.40.1890">
    <property type="entry name" value="PCu(A)C copper chaperone"/>
    <property type="match status" value="1"/>
</dbReference>
<feature type="compositionally biased region" description="Low complexity" evidence="1">
    <location>
        <begin position="142"/>
        <end position="155"/>
    </location>
</feature>
<evidence type="ECO:0008006" key="5">
    <source>
        <dbReference type="Google" id="ProtNLM"/>
    </source>
</evidence>
<dbReference type="AlphaFoldDB" id="I0HIZ3"/>
<dbReference type="PROSITE" id="PS51257">
    <property type="entry name" value="PROKAR_LIPOPROTEIN"/>
    <property type="match status" value="1"/>
</dbReference>
<dbReference type="PATRIC" id="fig|512565.3.peg.7777"/>
<dbReference type="eggNOG" id="COG2847">
    <property type="taxonomic scope" value="Bacteria"/>
</dbReference>
<feature type="compositionally biased region" description="Low complexity" evidence="1">
    <location>
        <begin position="114"/>
        <end position="125"/>
    </location>
</feature>
<sequence length="256" mass="25608">MMRPLGTRRAVQAAGAATVAVLALAGCSAGQVAETAILDTPIAGVDTQTTSGSVYIRNLQVEYPGVEGYKAGANAPLELSLYNQTDNEITVSISSRPTEQAQVVSASQVGVVTRGASPAAPSGAPDQTPASPASEPPGANGADEASSAPATEAPAGSRAPSAPVASDGPTAPVVPAVRVSPAQFKIGAQGTALFRPTDAAQLQVIGLSDDLAPGTSVNLVFEFSDGSPAMEVPAPVANPLTPGPREEPHLDEDSEH</sequence>
<reference evidence="3 4" key="1">
    <citation type="submission" date="2012-02" db="EMBL/GenBank/DDBJ databases">
        <title>Complete genome sequence of Actinoplanes missouriensis 431 (= NBRC 102363).</title>
        <authorList>
            <person name="Ohnishi Y."/>
            <person name="Ishikawa J."/>
            <person name="Sekine M."/>
            <person name="Hosoyama A."/>
            <person name="Harada T."/>
            <person name="Narita H."/>
            <person name="Hata T."/>
            <person name="Konno Y."/>
            <person name="Tutikane K."/>
            <person name="Fujita N."/>
            <person name="Horinouchi S."/>
            <person name="Hayakawa M."/>
        </authorList>
    </citation>
    <scope>NUCLEOTIDE SEQUENCE [LARGE SCALE GENOMIC DNA]</scope>
    <source>
        <strain evidence="4">ATCC 14538 / DSM 43046 / CBS 188.64 / JCM 3121 / NBRC 102363 / NCIMB 12654 / NRRL B-3342 / UNCC 431</strain>
    </source>
</reference>
<dbReference type="KEGG" id="ams:AMIS_77600"/>
<dbReference type="HOGENOM" id="CLU_1114833_0_0_11"/>
<protein>
    <recommendedName>
        <fullName evidence="5">Copper chaperone PCu(A)C</fullName>
    </recommendedName>
</protein>
<dbReference type="STRING" id="512565.AMIS_77600"/>
<feature type="signal peptide" evidence="2">
    <location>
        <begin position="1"/>
        <end position="25"/>
    </location>
</feature>
<organism evidence="3 4">
    <name type="scientific">Actinoplanes missouriensis (strain ATCC 14538 / DSM 43046 / CBS 188.64 / JCM 3121 / NBRC 102363 / NCIMB 12654 / NRRL B-3342 / UNCC 431)</name>
    <dbReference type="NCBI Taxonomy" id="512565"/>
    <lineage>
        <taxon>Bacteria</taxon>
        <taxon>Bacillati</taxon>
        <taxon>Actinomycetota</taxon>
        <taxon>Actinomycetes</taxon>
        <taxon>Micromonosporales</taxon>
        <taxon>Micromonosporaceae</taxon>
        <taxon>Actinoplanes</taxon>
    </lineage>
</organism>
<dbReference type="EMBL" id="AP012319">
    <property type="protein sequence ID" value="BAL92980.1"/>
    <property type="molecule type" value="Genomic_DNA"/>
</dbReference>